<dbReference type="Gene3D" id="3.30.420.10">
    <property type="entry name" value="Ribonuclease H-like superfamily/Ribonuclease H"/>
    <property type="match status" value="1"/>
</dbReference>
<organism evidence="1 2">
    <name type="scientific">Heterorhabditis bacteriophora</name>
    <name type="common">Entomopathogenic nematode worm</name>
    <dbReference type="NCBI Taxonomy" id="37862"/>
    <lineage>
        <taxon>Eukaryota</taxon>
        <taxon>Metazoa</taxon>
        <taxon>Ecdysozoa</taxon>
        <taxon>Nematoda</taxon>
        <taxon>Chromadorea</taxon>
        <taxon>Rhabditida</taxon>
        <taxon>Rhabditina</taxon>
        <taxon>Rhabditomorpha</taxon>
        <taxon>Strongyloidea</taxon>
        <taxon>Heterorhabditidae</taxon>
        <taxon>Heterorhabditis</taxon>
    </lineage>
</organism>
<proteinExistence type="predicted"/>
<dbReference type="InterPro" id="IPR036397">
    <property type="entry name" value="RNaseH_sf"/>
</dbReference>
<evidence type="ECO:0000313" key="2">
    <source>
        <dbReference type="WBParaSite" id="Hba_14287"/>
    </source>
</evidence>
<accession>A0A1I7X9E4</accession>
<evidence type="ECO:0000313" key="1">
    <source>
        <dbReference type="Proteomes" id="UP000095283"/>
    </source>
</evidence>
<reference evidence="2" key="1">
    <citation type="submission" date="2016-11" db="UniProtKB">
        <authorList>
            <consortium name="WormBaseParasite"/>
        </authorList>
    </citation>
    <scope>IDENTIFICATION</scope>
</reference>
<keyword evidence="1" id="KW-1185">Reference proteome</keyword>
<dbReference type="Proteomes" id="UP000095283">
    <property type="component" value="Unplaced"/>
</dbReference>
<name>A0A1I7X9E4_HETBA</name>
<dbReference type="GO" id="GO:0003676">
    <property type="term" value="F:nucleic acid binding"/>
    <property type="evidence" value="ECO:0007669"/>
    <property type="project" value="InterPro"/>
</dbReference>
<sequence length="152" mass="17446">MVEGRIVDDPASGIIVKKEQFCGQRRIAPMKSVIFSDDTKSNLDDPDGCNFYWRGLHNDFRHFNPKFLRRKCYDLEHVQRYGTSRLGVCIDEDEQQGVPGCLRTSSSLIFTFQQDNAITDASRSTKTWLEDNNVDTMDWPSCSSDLNPMENL</sequence>
<dbReference type="AlphaFoldDB" id="A0A1I7X9E4"/>
<dbReference type="WBParaSite" id="Hba_14287">
    <property type="protein sequence ID" value="Hba_14287"/>
    <property type="gene ID" value="Hba_14287"/>
</dbReference>
<protein>
    <submittedName>
        <fullName evidence="2">Transposable element protein</fullName>
    </submittedName>
</protein>